<dbReference type="GO" id="GO:0090313">
    <property type="term" value="P:regulation of protein targeting to membrane"/>
    <property type="evidence" value="ECO:0007669"/>
    <property type="project" value="TreeGrafter"/>
</dbReference>
<dbReference type="AlphaFoldDB" id="A0A9E8HRW4"/>
<evidence type="ECO:0000313" key="2">
    <source>
        <dbReference type="EMBL" id="UZW75341.1"/>
    </source>
</evidence>
<dbReference type="InterPro" id="IPR007844">
    <property type="entry name" value="AsmA"/>
</dbReference>
<dbReference type="PANTHER" id="PTHR30441">
    <property type="entry name" value="DUF748 DOMAIN-CONTAINING PROTEIN"/>
    <property type="match status" value="1"/>
</dbReference>
<dbReference type="Pfam" id="PF05170">
    <property type="entry name" value="AsmA"/>
    <property type="match status" value="1"/>
</dbReference>
<proteinExistence type="predicted"/>
<name>A0A9E8HRW4_9ALTE</name>
<gene>
    <name evidence="2" type="ORF">NNL22_01660</name>
</gene>
<keyword evidence="3" id="KW-1185">Reference proteome</keyword>
<evidence type="ECO:0000313" key="3">
    <source>
        <dbReference type="Proteomes" id="UP001164472"/>
    </source>
</evidence>
<accession>A0A9E8HRW4</accession>
<protein>
    <submittedName>
        <fullName evidence="2">AsmA family protein</fullName>
    </submittedName>
</protein>
<dbReference type="PANTHER" id="PTHR30441:SF8">
    <property type="entry name" value="DUF748 DOMAIN-CONTAINING PROTEIN"/>
    <property type="match status" value="1"/>
</dbReference>
<dbReference type="Proteomes" id="UP001164472">
    <property type="component" value="Chromosome"/>
</dbReference>
<dbReference type="GO" id="GO:0005886">
    <property type="term" value="C:plasma membrane"/>
    <property type="evidence" value="ECO:0007669"/>
    <property type="project" value="TreeGrafter"/>
</dbReference>
<sequence length="585" mass="64606">MEPNNNMDKGLTSRISNLLLIVFVVAIALLSAIKLLFPAEDYREQITQHLTEHTGQPIEIVGSLEWYLSPFPSIFSSTVAAPETGISLQNVSISFSLLDLIGLKLVPSQIEIEHITSNSDIKSVPLIQQVIIGFDSSEVRPNTFEFMLDSHASSLNKEHHQLSSSAPNLKIQGEVLYPDSGRYHIEGRLSNTGATKQNQLPIPQDTNLQLDITESDNPHTHLFDLNLSAGEFSLFTNGILKVTKQNVSIILDKLETPNMSLSGQSDWQRNNALVHTTLQSKHINVPAACFEKSRLSSSTQCYDLAMLMMLPGKNSLQANTLSAHKQSLKDINLDWAVADGEIIMQQAHAKAVGGTVNAEGRFTLATNAWSFDLQGENIMVEALLQAAGHKPQLHGTATINIQGSGQFKGLQLLHHKIDGKVDIANGKTSLFNLEKELCSQVKGVVVTDVTSTPFKRLNITIDEENFHLKIPYFSSELDGATINGQGEVTQDQTVDLVMNVKLDKEEWELCKLPRALTGIEWPLTCNKPVSTNGDCSINFKQMGLSALLLADDPDLKDKTKQQVQALKKSDKVKKVLSRFEKWLEE</sequence>
<dbReference type="EMBL" id="CP101527">
    <property type="protein sequence ID" value="UZW75341.1"/>
    <property type="molecule type" value="Genomic_DNA"/>
</dbReference>
<organism evidence="2 3">
    <name type="scientific">Alkalimarinus sediminis</name>
    <dbReference type="NCBI Taxonomy" id="1632866"/>
    <lineage>
        <taxon>Bacteria</taxon>
        <taxon>Pseudomonadati</taxon>
        <taxon>Pseudomonadota</taxon>
        <taxon>Gammaproteobacteria</taxon>
        <taxon>Alteromonadales</taxon>
        <taxon>Alteromonadaceae</taxon>
        <taxon>Alkalimarinus</taxon>
    </lineage>
</organism>
<dbReference type="InterPro" id="IPR052894">
    <property type="entry name" value="AsmA-related"/>
</dbReference>
<dbReference type="RefSeq" id="WP_251810770.1">
    <property type="nucleotide sequence ID" value="NZ_CP101527.1"/>
</dbReference>
<evidence type="ECO:0000259" key="1">
    <source>
        <dbReference type="Pfam" id="PF05170"/>
    </source>
</evidence>
<dbReference type="KEGG" id="asem:NNL22_01660"/>
<reference evidence="2" key="1">
    <citation type="submission" date="2022-07" db="EMBL/GenBank/DDBJ databases">
        <title>Alkalimarinus sp. nov., isolated from gut of a Alitta virens.</title>
        <authorList>
            <person name="Yang A.I."/>
            <person name="Shin N.-R."/>
        </authorList>
    </citation>
    <scope>NUCLEOTIDE SEQUENCE</scope>
    <source>
        <strain evidence="2">FA028</strain>
    </source>
</reference>
<feature type="domain" description="AsmA" evidence="1">
    <location>
        <begin position="14"/>
        <end position="113"/>
    </location>
</feature>